<dbReference type="GO" id="GO:0005737">
    <property type="term" value="C:cytoplasm"/>
    <property type="evidence" value="ECO:0007669"/>
    <property type="project" value="UniProtKB-SubCell"/>
</dbReference>
<protein>
    <submittedName>
        <fullName evidence="8">Type VI secretion system TssO</fullName>
    </submittedName>
</protein>
<gene>
    <name evidence="8" type="primary">tssO</name>
    <name evidence="8" type="ORF">IAC04_07730</name>
</gene>
<sequence length="567" mass="65520">MTMKLHRYILITALLVLLEAVAAPSAVSKEDGEDGIREQLSAIKGADMTIYSLYCNEDDYSKKMRCAGIFLSGLDSAAANTALAVMNTELADWYENEKFLFSKAIQYREQSLRIYTALDCLDKIADTKYCLARLYYKKGLYHNALKYIYDALDDYTALGDKVGRAECYNIMGILYHICKDYEKSKACFSKYAENASELNDSLRMVLALSNSAAFEHAMSDSVKSETLIAESLELCRNLKDTARLCTVLQNLIGISVAQGKYEEAEQYFSRIRPLLNNIELKANYNLSRGNLYRLKGQYDSAAVLIEKAITYYEQGEFDRKRMQCYLLLENVYSMSGDTDKAYKALRNYYGIENSADRNDVFLELFRAQNDIILQHDRENLLRQQNKWRTLTLTAIFIVLVTALVIYIYYYRKSEQIKKNERELRSKTEMLELKKMQNYQMEQMAKNIVDKLKKLCSGIKEQAVRNRIQDICNELSSTKDEKQWKELSQYIPEFNSDFYNALIKDFPNLTINERRLCSLLNMNLTTKEISEITRQSPKSINMARTRLRGKLGLTDSGISIHEFLAKYN</sequence>
<dbReference type="InterPro" id="IPR016032">
    <property type="entry name" value="Sig_transdc_resp-reg_C-effctor"/>
</dbReference>
<evidence type="ECO:0000256" key="2">
    <source>
        <dbReference type="ARBA" id="ARBA00022490"/>
    </source>
</evidence>
<evidence type="ECO:0000256" key="5">
    <source>
        <dbReference type="ARBA" id="ARBA00038253"/>
    </source>
</evidence>
<proteinExistence type="inferred from homology"/>
<keyword evidence="6" id="KW-0472">Membrane</keyword>
<dbReference type="SUPFAM" id="SSF46894">
    <property type="entry name" value="C-terminal effector domain of the bipartite response regulators"/>
    <property type="match status" value="1"/>
</dbReference>
<dbReference type="SMART" id="SM00028">
    <property type="entry name" value="TPR"/>
    <property type="match status" value="4"/>
</dbReference>
<evidence type="ECO:0000313" key="9">
    <source>
        <dbReference type="Proteomes" id="UP000824115"/>
    </source>
</evidence>
<dbReference type="Pfam" id="PF13424">
    <property type="entry name" value="TPR_12"/>
    <property type="match status" value="1"/>
</dbReference>
<reference evidence="8" key="2">
    <citation type="submission" date="2021-04" db="EMBL/GenBank/DDBJ databases">
        <authorList>
            <person name="Gilroy R."/>
        </authorList>
    </citation>
    <scope>NUCLEOTIDE SEQUENCE</scope>
    <source>
        <strain evidence="8">Gambia16-554</strain>
    </source>
</reference>
<name>A0A9D2GSX0_9BACT</name>
<feature type="transmembrane region" description="Helical" evidence="6">
    <location>
        <begin position="387"/>
        <end position="409"/>
    </location>
</feature>
<feature type="signal peptide" evidence="7">
    <location>
        <begin position="1"/>
        <end position="22"/>
    </location>
</feature>
<evidence type="ECO:0000256" key="3">
    <source>
        <dbReference type="ARBA" id="ARBA00022737"/>
    </source>
</evidence>
<keyword evidence="2" id="KW-0963">Cytoplasm</keyword>
<keyword evidence="6" id="KW-0812">Transmembrane</keyword>
<dbReference type="PANTHER" id="PTHR46630">
    <property type="entry name" value="TETRATRICOPEPTIDE REPEAT PROTEIN 29"/>
    <property type="match status" value="1"/>
</dbReference>
<keyword evidence="7" id="KW-0732">Signal</keyword>
<dbReference type="SUPFAM" id="SSF48452">
    <property type="entry name" value="TPR-like"/>
    <property type="match status" value="2"/>
</dbReference>
<evidence type="ECO:0000256" key="7">
    <source>
        <dbReference type="SAM" id="SignalP"/>
    </source>
</evidence>
<comment type="similarity">
    <text evidence="5">Belongs to the Rap family.</text>
</comment>
<keyword evidence="3" id="KW-0677">Repeat</keyword>
<dbReference type="GO" id="GO:0003677">
    <property type="term" value="F:DNA binding"/>
    <property type="evidence" value="ECO:0007669"/>
    <property type="project" value="InterPro"/>
</dbReference>
<dbReference type="InterPro" id="IPR019734">
    <property type="entry name" value="TPR_rpt"/>
</dbReference>
<dbReference type="InterPro" id="IPR051476">
    <property type="entry name" value="Bac_ResReg_Asp_Phosphatase"/>
</dbReference>
<evidence type="ECO:0000256" key="1">
    <source>
        <dbReference type="ARBA" id="ARBA00004496"/>
    </source>
</evidence>
<dbReference type="InterPro" id="IPR011990">
    <property type="entry name" value="TPR-like_helical_dom_sf"/>
</dbReference>
<dbReference type="GO" id="GO:0006355">
    <property type="term" value="P:regulation of DNA-templated transcription"/>
    <property type="evidence" value="ECO:0007669"/>
    <property type="project" value="InterPro"/>
</dbReference>
<keyword evidence="6" id="KW-1133">Transmembrane helix</keyword>
<accession>A0A9D2GSX0</accession>
<evidence type="ECO:0000256" key="4">
    <source>
        <dbReference type="ARBA" id="ARBA00022803"/>
    </source>
</evidence>
<dbReference type="Gene3D" id="1.25.40.10">
    <property type="entry name" value="Tetratricopeptide repeat domain"/>
    <property type="match status" value="2"/>
</dbReference>
<keyword evidence="4" id="KW-0802">TPR repeat</keyword>
<comment type="caution">
    <text evidence="8">The sequence shown here is derived from an EMBL/GenBank/DDBJ whole genome shotgun (WGS) entry which is preliminary data.</text>
</comment>
<reference evidence="8" key="1">
    <citation type="journal article" date="2021" name="PeerJ">
        <title>Extensive microbial diversity within the chicken gut microbiome revealed by metagenomics and culture.</title>
        <authorList>
            <person name="Gilroy R."/>
            <person name="Ravi A."/>
            <person name="Getino M."/>
            <person name="Pursley I."/>
            <person name="Horton D.L."/>
            <person name="Alikhan N.F."/>
            <person name="Baker D."/>
            <person name="Gharbi K."/>
            <person name="Hall N."/>
            <person name="Watson M."/>
            <person name="Adriaenssens E.M."/>
            <person name="Foster-Nyarko E."/>
            <person name="Jarju S."/>
            <person name="Secka A."/>
            <person name="Antonio M."/>
            <person name="Oren A."/>
            <person name="Chaudhuri R.R."/>
            <person name="La Ragione R."/>
            <person name="Hildebrand F."/>
            <person name="Pallen M.J."/>
        </authorList>
    </citation>
    <scope>NUCLEOTIDE SEQUENCE</scope>
    <source>
        <strain evidence="8">Gambia16-554</strain>
    </source>
</reference>
<dbReference type="Proteomes" id="UP000824115">
    <property type="component" value="Unassembled WGS sequence"/>
</dbReference>
<dbReference type="AlphaFoldDB" id="A0A9D2GSX0"/>
<dbReference type="PANTHER" id="PTHR46630:SF1">
    <property type="entry name" value="TETRATRICOPEPTIDE REPEAT PROTEIN 29"/>
    <property type="match status" value="1"/>
</dbReference>
<comment type="subcellular location">
    <subcellularLocation>
        <location evidence="1">Cytoplasm</location>
    </subcellularLocation>
</comment>
<evidence type="ECO:0000256" key="6">
    <source>
        <dbReference type="SAM" id="Phobius"/>
    </source>
</evidence>
<organism evidence="8 9">
    <name type="scientific">Candidatus Coprenecus stercoravium</name>
    <dbReference type="NCBI Taxonomy" id="2840735"/>
    <lineage>
        <taxon>Bacteria</taxon>
        <taxon>Pseudomonadati</taxon>
        <taxon>Bacteroidota</taxon>
        <taxon>Bacteroidia</taxon>
        <taxon>Bacteroidales</taxon>
        <taxon>Rikenellaceae</taxon>
        <taxon>Rikenellaceae incertae sedis</taxon>
        <taxon>Candidatus Coprenecus</taxon>
    </lineage>
</organism>
<dbReference type="EMBL" id="DXAW01000129">
    <property type="protein sequence ID" value="HIZ86364.1"/>
    <property type="molecule type" value="Genomic_DNA"/>
</dbReference>
<evidence type="ECO:0000313" key="8">
    <source>
        <dbReference type="EMBL" id="HIZ86364.1"/>
    </source>
</evidence>
<feature type="chain" id="PRO_5038483964" evidence="7">
    <location>
        <begin position="23"/>
        <end position="567"/>
    </location>
</feature>